<feature type="transmembrane region" description="Helical" evidence="8">
    <location>
        <begin position="96"/>
        <end position="118"/>
    </location>
</feature>
<dbReference type="PANTHER" id="PTHR23514:SF3">
    <property type="entry name" value="BYPASS OF STOP CODON PROTEIN 6"/>
    <property type="match status" value="1"/>
</dbReference>
<reference evidence="11 12" key="1">
    <citation type="submission" date="2023-05" db="EMBL/GenBank/DDBJ databases">
        <title>Streptantibioticus silvisoli sp. nov., acidotolerant actinomycetes 1 from pine litter.</title>
        <authorList>
            <person name="Swiecimska M."/>
            <person name="Golinska P."/>
            <person name="Sangal V."/>
            <person name="Wachnowicz B."/>
            <person name="Goodfellow M."/>
        </authorList>
    </citation>
    <scope>NUCLEOTIDE SEQUENCE</scope>
    <source>
        <strain evidence="11">SL13</strain>
        <strain evidence="10 12">SL54</strain>
    </source>
</reference>
<dbReference type="EMBL" id="JABXJJ020000023">
    <property type="protein sequence ID" value="MDI5971576.1"/>
    <property type="molecule type" value="Genomic_DNA"/>
</dbReference>
<sequence length="465" mass="47449">MREAAPARGPAVPAVPVETWQAAPGPRMARSAVVSAFCMFFLLGAFTASIGASLPALRERFGSGHAVGDIVSLYNFGALAATAAIGLLGRRIRMRLVIGALLVFLAAGTAGMGLSAGWTSYVSFAAVAGVGYGGMTLTLNTAFARGFGERSFVMVNRLNGVFGVGAMLGPLAAGLAGRFDIRVLALAACLVSLTCVLVHRAGVALEDPAPARQPSGTRDGTSPAARQPSGAADAGPVEVRDGTSPAARQPSGAAQRLGWSFVLFLAVGLFYAGTETSVGTWQSTQLVNTGWSAAAATTAASGFWAGMALGRFVLPRLTHRVPPSTLLPLHLAAAVGMLTLAAVPHLALLAYPLAGLCLAPVLPTLVTWVSRLARVPQRATSVLTLCCMLGNAVVPAVVQTLVGSHGTTTIPLVLAASCAVTLCWTVGLWWAQRGRNASGTGPGTRTDSGGSPRAPLPSQDPRPAV</sequence>
<dbReference type="Pfam" id="PF07690">
    <property type="entry name" value="MFS_1"/>
    <property type="match status" value="1"/>
</dbReference>
<dbReference type="InterPro" id="IPR036259">
    <property type="entry name" value="MFS_trans_sf"/>
</dbReference>
<feature type="transmembrane region" description="Helical" evidence="8">
    <location>
        <begin position="326"/>
        <end position="343"/>
    </location>
</feature>
<accession>A0AA90JYU8</accession>
<feature type="compositionally biased region" description="Pro residues" evidence="7">
    <location>
        <begin position="454"/>
        <end position="465"/>
    </location>
</feature>
<evidence type="ECO:0000256" key="3">
    <source>
        <dbReference type="ARBA" id="ARBA00022448"/>
    </source>
</evidence>
<evidence type="ECO:0000256" key="8">
    <source>
        <dbReference type="SAM" id="Phobius"/>
    </source>
</evidence>
<dbReference type="InterPro" id="IPR011701">
    <property type="entry name" value="MFS"/>
</dbReference>
<comment type="similarity">
    <text evidence="2">Belongs to the major facilitator superfamily.</text>
</comment>
<feature type="transmembrane region" description="Helical" evidence="8">
    <location>
        <begin position="158"/>
        <end position="177"/>
    </location>
</feature>
<feature type="region of interest" description="Disordered" evidence="7">
    <location>
        <begin position="208"/>
        <end position="251"/>
    </location>
</feature>
<feature type="transmembrane region" description="Helical" evidence="8">
    <location>
        <begin position="183"/>
        <end position="203"/>
    </location>
</feature>
<name>A0AA90JYU8_9ACTN</name>
<dbReference type="InterPro" id="IPR020846">
    <property type="entry name" value="MFS_dom"/>
</dbReference>
<organism evidence="11">
    <name type="scientific">Streptantibioticus silvisoli</name>
    <dbReference type="NCBI Taxonomy" id="2705255"/>
    <lineage>
        <taxon>Bacteria</taxon>
        <taxon>Bacillati</taxon>
        <taxon>Actinomycetota</taxon>
        <taxon>Actinomycetes</taxon>
        <taxon>Kitasatosporales</taxon>
        <taxon>Streptomycetaceae</taxon>
        <taxon>Streptantibioticus</taxon>
    </lineage>
</organism>
<evidence type="ECO:0000256" key="7">
    <source>
        <dbReference type="SAM" id="MobiDB-lite"/>
    </source>
</evidence>
<evidence type="ECO:0000313" key="11">
    <source>
        <dbReference type="EMBL" id="MDI5971576.1"/>
    </source>
</evidence>
<evidence type="ECO:0000256" key="5">
    <source>
        <dbReference type="ARBA" id="ARBA00022989"/>
    </source>
</evidence>
<evidence type="ECO:0000313" key="12">
    <source>
        <dbReference type="Proteomes" id="UP001156398"/>
    </source>
</evidence>
<evidence type="ECO:0000256" key="2">
    <source>
        <dbReference type="ARBA" id="ARBA00008335"/>
    </source>
</evidence>
<keyword evidence="6 8" id="KW-0472">Membrane</keyword>
<feature type="compositionally biased region" description="Polar residues" evidence="7">
    <location>
        <begin position="436"/>
        <end position="449"/>
    </location>
</feature>
<dbReference type="EMBL" id="JAAGKO020000039">
    <property type="protein sequence ID" value="MDI5965627.1"/>
    <property type="molecule type" value="Genomic_DNA"/>
</dbReference>
<feature type="transmembrane region" description="Helical" evidence="8">
    <location>
        <begin position="293"/>
        <end position="314"/>
    </location>
</feature>
<dbReference type="PANTHER" id="PTHR23514">
    <property type="entry name" value="BYPASS OF STOP CODON PROTEIN 6"/>
    <property type="match status" value="1"/>
</dbReference>
<keyword evidence="12" id="KW-1185">Reference proteome</keyword>
<feature type="domain" description="Major facilitator superfamily (MFS) profile" evidence="9">
    <location>
        <begin position="32"/>
        <end position="433"/>
    </location>
</feature>
<evidence type="ECO:0000256" key="6">
    <source>
        <dbReference type="ARBA" id="ARBA00023136"/>
    </source>
</evidence>
<feature type="transmembrane region" description="Helical" evidence="8">
    <location>
        <begin position="257"/>
        <end position="273"/>
    </location>
</feature>
<dbReference type="PROSITE" id="PS50850">
    <property type="entry name" value="MFS"/>
    <property type="match status" value="1"/>
</dbReference>
<evidence type="ECO:0000259" key="9">
    <source>
        <dbReference type="PROSITE" id="PS50850"/>
    </source>
</evidence>
<proteinExistence type="inferred from homology"/>
<evidence type="ECO:0000256" key="1">
    <source>
        <dbReference type="ARBA" id="ARBA00004651"/>
    </source>
</evidence>
<evidence type="ECO:0000256" key="4">
    <source>
        <dbReference type="ARBA" id="ARBA00022692"/>
    </source>
</evidence>
<dbReference type="AlphaFoldDB" id="A0AA90JYU8"/>
<evidence type="ECO:0000313" key="10">
    <source>
        <dbReference type="EMBL" id="MDI5965627.1"/>
    </source>
</evidence>
<dbReference type="Gene3D" id="1.20.1250.20">
    <property type="entry name" value="MFS general substrate transporter like domains"/>
    <property type="match status" value="1"/>
</dbReference>
<comment type="subcellular location">
    <subcellularLocation>
        <location evidence="1">Cell membrane</location>
        <topology evidence="1">Multi-pass membrane protein</topology>
    </subcellularLocation>
</comment>
<gene>
    <name evidence="10" type="ORF">POF43_023350</name>
    <name evidence="11" type="ORF">POF50_019950</name>
</gene>
<dbReference type="RefSeq" id="WP_271323265.1">
    <property type="nucleotide sequence ID" value="NZ_JAAGKO020000039.1"/>
</dbReference>
<keyword evidence="3" id="KW-0813">Transport</keyword>
<feature type="transmembrane region" description="Helical" evidence="8">
    <location>
        <begin position="32"/>
        <end position="52"/>
    </location>
</feature>
<feature type="transmembrane region" description="Helical" evidence="8">
    <location>
        <begin position="408"/>
        <end position="431"/>
    </location>
</feature>
<dbReference type="Proteomes" id="UP001156398">
    <property type="component" value="Unassembled WGS sequence"/>
</dbReference>
<keyword evidence="4 8" id="KW-0812">Transmembrane</keyword>
<protein>
    <submittedName>
        <fullName evidence="11">MFS transporter</fullName>
    </submittedName>
</protein>
<feature type="transmembrane region" description="Helical" evidence="8">
    <location>
        <begin position="349"/>
        <end position="370"/>
    </location>
</feature>
<feature type="transmembrane region" description="Helical" evidence="8">
    <location>
        <begin position="72"/>
        <end position="89"/>
    </location>
</feature>
<dbReference type="GO" id="GO:0005886">
    <property type="term" value="C:plasma membrane"/>
    <property type="evidence" value="ECO:0007669"/>
    <property type="project" value="UniProtKB-SubCell"/>
</dbReference>
<feature type="transmembrane region" description="Helical" evidence="8">
    <location>
        <begin position="382"/>
        <end position="402"/>
    </location>
</feature>
<feature type="transmembrane region" description="Helical" evidence="8">
    <location>
        <begin position="124"/>
        <end position="146"/>
    </location>
</feature>
<dbReference type="InterPro" id="IPR051788">
    <property type="entry name" value="MFS_Transporter"/>
</dbReference>
<dbReference type="GO" id="GO:0022857">
    <property type="term" value="F:transmembrane transporter activity"/>
    <property type="evidence" value="ECO:0007669"/>
    <property type="project" value="InterPro"/>
</dbReference>
<dbReference type="SUPFAM" id="SSF103473">
    <property type="entry name" value="MFS general substrate transporter"/>
    <property type="match status" value="1"/>
</dbReference>
<keyword evidence="5 8" id="KW-1133">Transmembrane helix</keyword>
<feature type="region of interest" description="Disordered" evidence="7">
    <location>
        <begin position="436"/>
        <end position="465"/>
    </location>
</feature>
<comment type="caution">
    <text evidence="11">The sequence shown here is derived from an EMBL/GenBank/DDBJ whole genome shotgun (WGS) entry which is preliminary data.</text>
</comment>